<dbReference type="EMBL" id="CP013118">
    <property type="protein sequence ID" value="ALO16436.1"/>
    <property type="molecule type" value="Genomic_DNA"/>
</dbReference>
<dbReference type="InterPro" id="IPR051915">
    <property type="entry name" value="Cellulose_Degrad_GH3"/>
</dbReference>
<dbReference type="InterPro" id="IPR001764">
    <property type="entry name" value="Glyco_hydro_3_N"/>
</dbReference>
<dbReference type="AlphaFoldDB" id="A0A0S2I2C8"/>
<dbReference type="Pfam" id="PF00933">
    <property type="entry name" value="Glyco_hydro_3"/>
    <property type="match status" value="1"/>
</dbReference>
<proteinExistence type="inferred from homology"/>
<accession>A0A0S2I2C8</accession>
<evidence type="ECO:0000313" key="9">
    <source>
        <dbReference type="EMBL" id="ALO16436.1"/>
    </source>
</evidence>
<dbReference type="STRING" id="1307839.L21SP5_02816"/>
<keyword evidence="10" id="KW-1185">Reference proteome</keyword>
<evidence type="ECO:0000256" key="5">
    <source>
        <dbReference type="ARBA" id="ARBA00022801"/>
    </source>
</evidence>
<evidence type="ECO:0000259" key="7">
    <source>
        <dbReference type="Pfam" id="PF00933"/>
    </source>
</evidence>
<feature type="domain" description="Glycoside hydrolase family 3 C-terminal" evidence="8">
    <location>
        <begin position="399"/>
        <end position="610"/>
    </location>
</feature>
<evidence type="ECO:0000256" key="1">
    <source>
        <dbReference type="ARBA" id="ARBA00000448"/>
    </source>
</evidence>
<dbReference type="Gene3D" id="3.20.20.300">
    <property type="entry name" value="Glycoside hydrolase, family 3, N-terminal domain"/>
    <property type="match status" value="1"/>
</dbReference>
<dbReference type="InterPro" id="IPR002772">
    <property type="entry name" value="Glyco_hydro_3_C"/>
</dbReference>
<dbReference type="Proteomes" id="UP000064893">
    <property type="component" value="Chromosome"/>
</dbReference>
<evidence type="ECO:0000256" key="2">
    <source>
        <dbReference type="ARBA" id="ARBA00005336"/>
    </source>
</evidence>
<keyword evidence="6 9" id="KW-0326">Glycosidase</keyword>
<reference evidence="9 10" key="1">
    <citation type="submission" date="2015-11" db="EMBL/GenBank/DDBJ databases">
        <title>Description and complete genome sequence of a novel strain predominating in hypersaline microbial mats and representing a new family of the Bacteriodetes phylum.</title>
        <authorList>
            <person name="Spring S."/>
            <person name="Bunk B."/>
            <person name="Sproer C."/>
            <person name="Klenk H.-P."/>
        </authorList>
    </citation>
    <scope>NUCLEOTIDE SEQUENCE [LARGE SCALE GENOMIC DNA]</scope>
    <source>
        <strain evidence="9 10">L21-Spi-D4</strain>
    </source>
</reference>
<dbReference type="PANTHER" id="PTHR30620:SF16">
    <property type="entry name" value="LYSOSOMAL BETA GLUCOSIDASE"/>
    <property type="match status" value="1"/>
</dbReference>
<evidence type="ECO:0000259" key="8">
    <source>
        <dbReference type="Pfam" id="PF01915"/>
    </source>
</evidence>
<dbReference type="EC" id="3.2.1.21" evidence="3"/>
<dbReference type="Gene3D" id="3.40.50.1700">
    <property type="entry name" value="Glycoside hydrolase family 3 C-terminal domain"/>
    <property type="match status" value="1"/>
</dbReference>
<dbReference type="PROSITE" id="PS51257">
    <property type="entry name" value="PROKAR_LIPOPROTEIN"/>
    <property type="match status" value="1"/>
</dbReference>
<dbReference type="KEGG" id="blq:L21SP5_02816"/>
<evidence type="ECO:0000256" key="4">
    <source>
        <dbReference type="ARBA" id="ARBA00022729"/>
    </source>
</evidence>
<evidence type="ECO:0000256" key="3">
    <source>
        <dbReference type="ARBA" id="ARBA00012744"/>
    </source>
</evidence>
<organism evidence="9 10">
    <name type="scientific">Salinivirga cyanobacteriivorans</name>
    <dbReference type="NCBI Taxonomy" id="1307839"/>
    <lineage>
        <taxon>Bacteria</taxon>
        <taxon>Pseudomonadati</taxon>
        <taxon>Bacteroidota</taxon>
        <taxon>Bacteroidia</taxon>
        <taxon>Bacteroidales</taxon>
        <taxon>Salinivirgaceae</taxon>
        <taxon>Salinivirga</taxon>
    </lineage>
</organism>
<evidence type="ECO:0000256" key="6">
    <source>
        <dbReference type="ARBA" id="ARBA00023295"/>
    </source>
</evidence>
<gene>
    <name evidence="9" type="primary">bglX_1</name>
    <name evidence="9" type="ORF">L21SP5_02816</name>
</gene>
<dbReference type="InterPro" id="IPR017853">
    <property type="entry name" value="GH"/>
</dbReference>
<sequence>MSGFMKENKQIVNKLSTGLLLLVILSLGISISCTKESEEAIIEQKVATLLAKMTLDEKIGQMTQIRHFDEFSPEDIKSGSVGSIIHTDGPTPGNTAEEWQARFIELQKQALDSRLGIPLLFGVDAIHGQNTFEGATIFPHNIGLGATQNAELVEEAAGITALEMQGTGFNWTFSPCISIPYNEKWGRVYEAFAESTELTREFTKASVKGHQGNLSDKTTVMATAKHYVGDGSTEYGKEGGNTTLSIQEVSKRLLPPYRDAVNAGIGAIMVGFNYLSGISMHAHKPLITDTLKKGMNFDGIVVTDWKGYSRFGKNDVINAGVDMVMAVDGDMDGFQKGLKAGVENGSVPMTRIDDAVRRILRQKFRLGLFDHPFPDTTLTKKIGTEKHRAKARQAVRESMVLLKNNDKTLPIPTDAEKIVVVGEHADNTGLQSGGWTIRWQGVSRNYEGATSILTGIKEMAEGKVAYDTTGTGVHADADWAIIVVGEKPYAEFFGDIGDERGTCSFTLTEKHKAYIEAYNKKDIKTVIVLISGRPLVVTEEIAESDAFVAAWLPGSEGDGVAQVLFGAYNFTGKLPHSWPVSVEDFNGKYGPNFWNEEVNPLYEIGYGLSYQDFKKNDN</sequence>
<dbReference type="PANTHER" id="PTHR30620">
    <property type="entry name" value="PERIPLASMIC BETA-GLUCOSIDASE-RELATED"/>
    <property type="match status" value="1"/>
</dbReference>
<dbReference type="InterPro" id="IPR036881">
    <property type="entry name" value="Glyco_hydro_3_C_sf"/>
</dbReference>
<dbReference type="PATRIC" id="fig|1307839.3.peg.2958"/>
<dbReference type="Pfam" id="PF01915">
    <property type="entry name" value="Glyco_hydro_3_C"/>
    <property type="match status" value="1"/>
</dbReference>
<comment type="catalytic activity">
    <reaction evidence="1">
        <text>Hydrolysis of terminal, non-reducing beta-D-glucosyl residues with release of beta-D-glucose.</text>
        <dbReference type="EC" id="3.2.1.21"/>
    </reaction>
</comment>
<name>A0A0S2I2C8_9BACT</name>
<keyword evidence="4" id="KW-0732">Signal</keyword>
<dbReference type="PRINTS" id="PR00133">
    <property type="entry name" value="GLHYDRLASE3"/>
</dbReference>
<comment type="similarity">
    <text evidence="2">Belongs to the glycosyl hydrolase 3 family.</text>
</comment>
<feature type="domain" description="Glycoside hydrolase family 3 N-terminal" evidence="7">
    <location>
        <begin position="54"/>
        <end position="361"/>
    </location>
</feature>
<keyword evidence="5 9" id="KW-0378">Hydrolase</keyword>
<dbReference type="GO" id="GO:0008422">
    <property type="term" value="F:beta-glucosidase activity"/>
    <property type="evidence" value="ECO:0007669"/>
    <property type="project" value="UniProtKB-EC"/>
</dbReference>
<evidence type="ECO:0000313" key="10">
    <source>
        <dbReference type="Proteomes" id="UP000064893"/>
    </source>
</evidence>
<dbReference type="SUPFAM" id="SSF51445">
    <property type="entry name" value="(Trans)glycosidases"/>
    <property type="match status" value="1"/>
</dbReference>
<dbReference type="InterPro" id="IPR036962">
    <property type="entry name" value="Glyco_hydro_3_N_sf"/>
</dbReference>
<protein>
    <recommendedName>
        <fullName evidence="3">beta-glucosidase</fullName>
        <ecNumber evidence="3">3.2.1.21</ecNumber>
    </recommendedName>
</protein>
<dbReference type="SUPFAM" id="SSF52279">
    <property type="entry name" value="Beta-D-glucan exohydrolase, C-terminal domain"/>
    <property type="match status" value="1"/>
</dbReference>
<dbReference type="GO" id="GO:0009251">
    <property type="term" value="P:glucan catabolic process"/>
    <property type="evidence" value="ECO:0007669"/>
    <property type="project" value="TreeGrafter"/>
</dbReference>